<keyword evidence="3" id="KW-1185">Reference proteome</keyword>
<dbReference type="EMBL" id="DQ215139">
    <property type="protein sequence ID" value="ACH44870.1"/>
    <property type="molecule type" value="mRNA"/>
</dbReference>
<evidence type="ECO:0000313" key="1">
    <source>
        <dbReference type="EMBL" id="ACH44870.1"/>
    </source>
</evidence>
<name>B5G0Q9_TAEGU</name>
<evidence type="ECO:0000313" key="2">
    <source>
        <dbReference type="Ensembl" id="ENSTGUP00000010248.2"/>
    </source>
</evidence>
<dbReference type="Ensembl" id="ENSTGUT00000010357.2">
    <property type="protein sequence ID" value="ENSTGUP00000010248.2"/>
    <property type="gene ID" value="ENSTGUG00000009930.2"/>
</dbReference>
<proteinExistence type="evidence at transcript level"/>
<sequence>MSISSSSHLLIRLWSKQKQNMNLIARRESSVLLK</sequence>
<organism evidence="1">
    <name type="scientific">Taeniopygia guttata</name>
    <name type="common">Zebra finch</name>
    <name type="synonym">Poephila guttata</name>
    <dbReference type="NCBI Taxonomy" id="59729"/>
    <lineage>
        <taxon>Eukaryota</taxon>
        <taxon>Metazoa</taxon>
        <taxon>Chordata</taxon>
        <taxon>Craniata</taxon>
        <taxon>Vertebrata</taxon>
        <taxon>Euteleostomi</taxon>
        <taxon>Archelosauria</taxon>
        <taxon>Archosauria</taxon>
        <taxon>Dinosauria</taxon>
        <taxon>Saurischia</taxon>
        <taxon>Theropoda</taxon>
        <taxon>Coelurosauria</taxon>
        <taxon>Aves</taxon>
        <taxon>Neognathae</taxon>
        <taxon>Neoaves</taxon>
        <taxon>Telluraves</taxon>
        <taxon>Australaves</taxon>
        <taxon>Passeriformes</taxon>
        <taxon>Passeroidea</taxon>
        <taxon>Estrildidae</taxon>
        <taxon>Estrildinae</taxon>
        <taxon>Taeniopygia</taxon>
    </lineage>
</organism>
<dbReference type="GeneTree" id="ENSGT00390000000483"/>
<protein>
    <submittedName>
        <fullName evidence="2">Neuronal vesicle trafficking associated 1</fullName>
    </submittedName>
    <submittedName>
        <fullName evidence="1">Putative neuron specific gene family member 1 variant 1</fullName>
    </submittedName>
</protein>
<reference evidence="2 3" key="2">
    <citation type="journal article" date="2010" name="Nature">
        <title>The genome of a songbird.</title>
        <authorList>
            <person name="Warren W.C."/>
            <person name="Clayton D.F."/>
            <person name="Ellegren H."/>
            <person name="Arnold A.P."/>
            <person name="Hillier L.W."/>
            <person name="Kunstner A."/>
            <person name="Searle S."/>
            <person name="White S."/>
            <person name="Vilella A.J."/>
            <person name="Fairley S."/>
            <person name="Heger A."/>
            <person name="Kong L."/>
            <person name="Ponting C.P."/>
            <person name="Jarvis E.D."/>
            <person name="Mello C.V."/>
            <person name="Minx P."/>
            <person name="Lovell P."/>
            <person name="Velho T.A."/>
            <person name="Ferris M."/>
            <person name="Balakrishnan C.N."/>
            <person name="Sinha S."/>
            <person name="Blatti C."/>
            <person name="London S.E."/>
            <person name="Li Y."/>
            <person name="Lin Y.C."/>
            <person name="George J."/>
            <person name="Sweedler J."/>
            <person name="Southey B."/>
            <person name="Gunaratne P."/>
            <person name="Watson M."/>
            <person name="Nam K."/>
            <person name="Backstrom N."/>
            <person name="Smeds L."/>
            <person name="Nabholz B."/>
            <person name="Itoh Y."/>
            <person name="Whitney O."/>
            <person name="Pfenning A.R."/>
            <person name="Howard J."/>
            <person name="Volker M."/>
            <person name="Skinner B.M."/>
            <person name="Griffin D.K."/>
            <person name="Ye L."/>
            <person name="McLaren W.M."/>
            <person name="Flicek P."/>
            <person name="Quesada V."/>
            <person name="Velasco G."/>
            <person name="Lopez-Otin C."/>
            <person name="Puente X.S."/>
            <person name="Olender T."/>
            <person name="Lancet D."/>
            <person name="Smit A.F."/>
            <person name="Hubley R."/>
            <person name="Konkel M.K."/>
            <person name="Walker J.A."/>
            <person name="Batzer M.A."/>
            <person name="Gu W."/>
            <person name="Pollock D.D."/>
            <person name="Chen L."/>
            <person name="Cheng Z."/>
            <person name="Eichler E.E."/>
            <person name="Stapley J."/>
            <person name="Slate J."/>
            <person name="Ekblom R."/>
            <person name="Birkhead T."/>
            <person name="Burke T."/>
            <person name="Burt D."/>
            <person name="Scharff C."/>
            <person name="Adam I."/>
            <person name="Richard H."/>
            <person name="Sultan M."/>
            <person name="Soldatov A."/>
            <person name="Lehrach H."/>
            <person name="Edwards S.V."/>
            <person name="Yang S.P."/>
            <person name="Li X."/>
            <person name="Graves T."/>
            <person name="Fulton L."/>
            <person name="Nelson J."/>
            <person name="Chinwalla A."/>
            <person name="Hou S."/>
            <person name="Mardis E.R."/>
            <person name="Wilson R.K."/>
        </authorList>
    </citation>
    <scope>NUCLEOTIDE SEQUENCE [LARGE SCALE GENOMIC DNA]</scope>
</reference>
<dbReference type="AlphaFoldDB" id="B5G0Q9"/>
<evidence type="ECO:0000313" key="3">
    <source>
        <dbReference type="Proteomes" id="UP000007754"/>
    </source>
</evidence>
<reference evidence="1" key="1">
    <citation type="journal article" date="2006" name="Proc. Natl. Acad. Sci. U.S.A.">
        <title>A molecular neuroethological approach for identifying and characterizing a cascade of behaviorally regulated genes.</title>
        <authorList>
            <person name="Wada K."/>
            <person name="Howard J.T."/>
            <person name="McConnell P."/>
            <person name="Whitney O."/>
            <person name="Lints T."/>
            <person name="Rivas M.V."/>
            <person name="Horita H."/>
            <person name="Patterson M.A."/>
            <person name="White S.A."/>
            <person name="Scharff C."/>
            <person name="Haesler S."/>
            <person name="Zhao S."/>
            <person name="Sakaguchi H."/>
            <person name="Hagiwara M."/>
            <person name="Shiraki T."/>
            <person name="Hirozane-Kishikawa T."/>
            <person name="Skene P."/>
            <person name="Hayashizaki Y."/>
            <person name="Carninci P."/>
            <person name="Jarvis E.D."/>
        </authorList>
    </citation>
    <scope>NUCLEOTIDE SEQUENCE</scope>
    <source>
        <tissue evidence="1">Whole brain</tissue>
    </source>
</reference>
<gene>
    <name evidence="2" type="primary">NSG1</name>
</gene>
<reference evidence="2" key="3">
    <citation type="submission" date="2025-05" db="UniProtKB">
        <authorList>
            <consortium name="Ensembl"/>
        </authorList>
    </citation>
    <scope>IDENTIFICATION</scope>
</reference>
<dbReference type="Proteomes" id="UP000007754">
    <property type="component" value="Chromosome 4"/>
</dbReference>
<accession>B5G0Q9</accession>